<evidence type="ECO:0000256" key="2">
    <source>
        <dbReference type="ARBA" id="ARBA00022741"/>
    </source>
</evidence>
<dbReference type="GO" id="GO:0005524">
    <property type="term" value="F:ATP binding"/>
    <property type="evidence" value="ECO:0007669"/>
    <property type="project" value="UniProtKB-KW"/>
</dbReference>
<organism evidence="5 6">
    <name type="scientific">Plesiocystis pacifica SIR-1</name>
    <dbReference type="NCBI Taxonomy" id="391625"/>
    <lineage>
        <taxon>Bacteria</taxon>
        <taxon>Pseudomonadati</taxon>
        <taxon>Myxococcota</taxon>
        <taxon>Polyangia</taxon>
        <taxon>Nannocystales</taxon>
        <taxon>Nannocystaceae</taxon>
        <taxon>Plesiocystis</taxon>
    </lineage>
</organism>
<dbReference type="GO" id="GO:0016887">
    <property type="term" value="F:ATP hydrolysis activity"/>
    <property type="evidence" value="ECO:0007669"/>
    <property type="project" value="InterPro"/>
</dbReference>
<dbReference type="PROSITE" id="PS00211">
    <property type="entry name" value="ABC_TRANSPORTER_1"/>
    <property type="match status" value="1"/>
</dbReference>
<evidence type="ECO:0000256" key="1">
    <source>
        <dbReference type="ARBA" id="ARBA00022448"/>
    </source>
</evidence>
<comment type="caution">
    <text evidence="5">The sequence shown here is derived from an EMBL/GenBank/DDBJ whole genome shotgun (WGS) entry which is preliminary data.</text>
</comment>
<dbReference type="SMART" id="SM00382">
    <property type="entry name" value="AAA"/>
    <property type="match status" value="1"/>
</dbReference>
<dbReference type="PROSITE" id="PS50893">
    <property type="entry name" value="ABC_TRANSPORTER_2"/>
    <property type="match status" value="1"/>
</dbReference>
<gene>
    <name evidence="5" type="ORF">PPSIR1_21909</name>
</gene>
<reference evidence="5 6" key="1">
    <citation type="submission" date="2007-06" db="EMBL/GenBank/DDBJ databases">
        <authorList>
            <person name="Shimkets L."/>
            <person name="Ferriera S."/>
            <person name="Johnson J."/>
            <person name="Kravitz S."/>
            <person name="Beeson K."/>
            <person name="Sutton G."/>
            <person name="Rogers Y.-H."/>
            <person name="Friedman R."/>
            <person name="Frazier M."/>
            <person name="Venter J.C."/>
        </authorList>
    </citation>
    <scope>NUCLEOTIDE SEQUENCE [LARGE SCALE GENOMIC DNA]</scope>
    <source>
        <strain evidence="5 6">SIR-1</strain>
    </source>
</reference>
<keyword evidence="2" id="KW-0547">Nucleotide-binding</keyword>
<dbReference type="SUPFAM" id="SSF52540">
    <property type="entry name" value="P-loop containing nucleoside triphosphate hydrolases"/>
    <property type="match status" value="1"/>
</dbReference>
<protein>
    <submittedName>
        <fullName evidence="5">ABC transporter, ATP-binding protein</fullName>
    </submittedName>
</protein>
<dbReference type="eggNOG" id="COG1127">
    <property type="taxonomic scope" value="Bacteria"/>
</dbReference>
<keyword evidence="3 5" id="KW-0067">ATP-binding</keyword>
<dbReference type="InterPro" id="IPR003439">
    <property type="entry name" value="ABC_transporter-like_ATP-bd"/>
</dbReference>
<dbReference type="AlphaFoldDB" id="A6FXM9"/>
<proteinExistence type="predicted"/>
<accession>A6FXM9</accession>
<dbReference type="InterPro" id="IPR027417">
    <property type="entry name" value="P-loop_NTPase"/>
</dbReference>
<dbReference type="InterPro" id="IPR017871">
    <property type="entry name" value="ABC_transporter-like_CS"/>
</dbReference>
<name>A6FXM9_9BACT</name>
<dbReference type="InterPro" id="IPR003593">
    <property type="entry name" value="AAA+_ATPase"/>
</dbReference>
<keyword evidence="1" id="KW-0813">Transport</keyword>
<evidence type="ECO:0000259" key="4">
    <source>
        <dbReference type="PROSITE" id="PS50893"/>
    </source>
</evidence>
<sequence>MIMFGTDPRNRSSRAPTRGDALTAEVAKDRGRVIEVEGVDMAFEDKLIFDALDLSVIEGEVLVILGFSGCGKSVLLKLMSGLMYPDEGSIRYRGDEIADMREATLVEMRKSLSYVFQNNALFDSQNVLENVAFGLLEHTKMGDEEIRARVVECLEMVGLGAEILDRMPAELSGGMRKRVGLARAVATRPRVILYDDPTGGLDPQSVTRIGDMIERLQSELKLTSVIVTGDMKIAFRVADRMALIHDYHVAHLGTPDYFRECDAPEVVEFVRGPEGQTIRY</sequence>
<dbReference type="Proteomes" id="UP000005801">
    <property type="component" value="Unassembled WGS sequence"/>
</dbReference>
<dbReference type="Gene3D" id="3.40.50.300">
    <property type="entry name" value="P-loop containing nucleotide triphosphate hydrolases"/>
    <property type="match status" value="1"/>
</dbReference>
<evidence type="ECO:0000313" key="5">
    <source>
        <dbReference type="EMBL" id="EDM81617.1"/>
    </source>
</evidence>
<dbReference type="STRING" id="391625.PPSIR1_21909"/>
<dbReference type="EMBL" id="ABCS01000002">
    <property type="protein sequence ID" value="EDM81617.1"/>
    <property type="molecule type" value="Genomic_DNA"/>
</dbReference>
<evidence type="ECO:0000256" key="3">
    <source>
        <dbReference type="ARBA" id="ARBA00022840"/>
    </source>
</evidence>
<dbReference type="Pfam" id="PF00005">
    <property type="entry name" value="ABC_tran"/>
    <property type="match status" value="1"/>
</dbReference>
<evidence type="ECO:0000313" key="6">
    <source>
        <dbReference type="Proteomes" id="UP000005801"/>
    </source>
</evidence>
<dbReference type="PANTHER" id="PTHR43023:SF6">
    <property type="entry name" value="INTERMEMBRANE PHOSPHOLIPID TRANSPORT SYSTEM ATP-BINDING PROTEIN MLAF"/>
    <property type="match status" value="1"/>
</dbReference>
<feature type="domain" description="ABC transporter" evidence="4">
    <location>
        <begin position="34"/>
        <end position="271"/>
    </location>
</feature>
<dbReference type="PANTHER" id="PTHR43023">
    <property type="entry name" value="PROTEIN TRIGALACTOSYLDIACYLGLYCEROL 3, CHLOROPLASTIC"/>
    <property type="match status" value="1"/>
</dbReference>
<keyword evidence="6" id="KW-1185">Reference proteome</keyword>